<dbReference type="Pfam" id="PF03230">
    <property type="entry name" value="Antirestrict"/>
    <property type="match status" value="1"/>
</dbReference>
<protein>
    <recommendedName>
        <fullName evidence="4">Antirestriction protein</fullName>
    </recommendedName>
</protein>
<evidence type="ECO:0000256" key="1">
    <source>
        <dbReference type="ARBA" id="ARBA00008618"/>
    </source>
</evidence>
<sequence>MLTQSIVPVKERFAFLPSITKHFLSFESVLFSLAERFSEDYQGAYWQFVSLSNGGKFMYPEIDASVRAINSFNYTDVTLSSEAYGICITLMALGHFNALAHDRGDEQENERLHALYHQLRDHALEHKESDYILEFID</sequence>
<organism evidence="2 3">
    <name type="scientific">Aliivibrio fischeri</name>
    <name type="common">Vibrio fischeri</name>
    <dbReference type="NCBI Taxonomy" id="668"/>
    <lineage>
        <taxon>Bacteria</taxon>
        <taxon>Pseudomonadati</taxon>
        <taxon>Pseudomonadota</taxon>
        <taxon>Gammaproteobacteria</taxon>
        <taxon>Vibrionales</taxon>
        <taxon>Vibrionaceae</taxon>
        <taxon>Aliivibrio</taxon>
    </lineage>
</organism>
<name>A0A510US90_ALIFS</name>
<dbReference type="InterPro" id="IPR004914">
    <property type="entry name" value="Antirestrict"/>
</dbReference>
<dbReference type="InterPro" id="IPR042297">
    <property type="entry name" value="Antirestriction_sf"/>
</dbReference>
<dbReference type="Proteomes" id="UP000321787">
    <property type="component" value="Unassembled WGS sequence"/>
</dbReference>
<dbReference type="EMBL" id="BJTZ01000038">
    <property type="protein sequence ID" value="GEK15735.1"/>
    <property type="molecule type" value="Genomic_DNA"/>
</dbReference>
<reference evidence="2 3" key="1">
    <citation type="submission" date="2019-07" db="EMBL/GenBank/DDBJ databases">
        <title>Whole genome shotgun sequence of Aliivibrio fischeri NBRC 101058.</title>
        <authorList>
            <person name="Hosoyama A."/>
            <person name="Uohara A."/>
            <person name="Ohji S."/>
            <person name="Ichikawa N."/>
        </authorList>
    </citation>
    <scope>NUCLEOTIDE SEQUENCE [LARGE SCALE GENOMIC DNA]</scope>
    <source>
        <strain evidence="2 3">NBRC 101058</strain>
    </source>
</reference>
<dbReference type="RefSeq" id="WP_146866317.1">
    <property type="nucleotide sequence ID" value="NZ_BJTZ01000038.1"/>
</dbReference>
<gene>
    <name evidence="2" type="ORF">AFI02nite_37710</name>
</gene>
<evidence type="ECO:0000313" key="3">
    <source>
        <dbReference type="Proteomes" id="UP000321787"/>
    </source>
</evidence>
<evidence type="ECO:0000313" key="2">
    <source>
        <dbReference type="EMBL" id="GEK15735.1"/>
    </source>
</evidence>
<comment type="caution">
    <text evidence="2">The sequence shown here is derived from an EMBL/GenBank/DDBJ whole genome shotgun (WGS) entry which is preliminary data.</text>
</comment>
<accession>A0A510US90</accession>
<proteinExistence type="inferred from homology"/>
<dbReference type="AlphaFoldDB" id="A0A510US90"/>
<dbReference type="Gene3D" id="3.30.70.3580">
    <property type="entry name" value="Antirestriction protein"/>
    <property type="match status" value="1"/>
</dbReference>
<evidence type="ECO:0008006" key="4">
    <source>
        <dbReference type="Google" id="ProtNLM"/>
    </source>
</evidence>
<comment type="similarity">
    <text evidence="1">Belongs to the antirestriction protein family.</text>
</comment>